<feature type="domain" description="Trehalase-like N-terminal" evidence="2">
    <location>
        <begin position="46"/>
        <end position="198"/>
    </location>
</feature>
<evidence type="ECO:0000259" key="1">
    <source>
        <dbReference type="Pfam" id="PF00723"/>
    </source>
</evidence>
<dbReference type="Gene3D" id="1.50.10.10">
    <property type="match status" value="1"/>
</dbReference>
<dbReference type="GO" id="GO:0004339">
    <property type="term" value="F:glucan 1,4-alpha-glucosidase activity"/>
    <property type="evidence" value="ECO:0007669"/>
    <property type="project" value="UniProtKB-EC"/>
</dbReference>
<dbReference type="SUPFAM" id="SSF48208">
    <property type="entry name" value="Six-hairpin glycosidases"/>
    <property type="match status" value="1"/>
</dbReference>
<proteinExistence type="predicted"/>
<comment type="caution">
    <text evidence="3">The sequence shown here is derived from an EMBL/GenBank/DDBJ whole genome shotgun (WGS) entry which is preliminary data.</text>
</comment>
<keyword evidence="3" id="KW-0326">Glycosidase</keyword>
<dbReference type="AlphaFoldDB" id="A0A060QDL2"/>
<dbReference type="PANTHER" id="PTHR31616:SF0">
    <property type="entry name" value="GLUCAN 1,4-ALPHA-GLUCOSIDASE"/>
    <property type="match status" value="1"/>
</dbReference>
<name>A0A060QDL2_9PROT</name>
<dbReference type="GO" id="GO:0005975">
    <property type="term" value="P:carbohydrate metabolic process"/>
    <property type="evidence" value="ECO:0007669"/>
    <property type="project" value="InterPro"/>
</dbReference>
<dbReference type="EMBL" id="CBLX010000007">
    <property type="protein sequence ID" value="CDG39025.1"/>
    <property type="molecule type" value="Genomic_DNA"/>
</dbReference>
<organism evidence="3 4">
    <name type="scientific">Asaia bogorensis</name>
    <dbReference type="NCBI Taxonomy" id="91915"/>
    <lineage>
        <taxon>Bacteria</taxon>
        <taxon>Pseudomonadati</taxon>
        <taxon>Pseudomonadota</taxon>
        <taxon>Alphaproteobacteria</taxon>
        <taxon>Acetobacterales</taxon>
        <taxon>Acetobacteraceae</taxon>
        <taxon>Asaia</taxon>
    </lineage>
</organism>
<evidence type="ECO:0000313" key="3">
    <source>
        <dbReference type="EMBL" id="CDG39025.1"/>
    </source>
</evidence>
<protein>
    <submittedName>
        <fullName evidence="3">Glucoamylase</fullName>
        <ecNumber evidence="3">3.2.1.3</ecNumber>
    </submittedName>
</protein>
<dbReference type="InterPro" id="IPR008928">
    <property type="entry name" value="6-hairpin_glycosidase_sf"/>
</dbReference>
<evidence type="ECO:0000259" key="2">
    <source>
        <dbReference type="Pfam" id="PF19291"/>
    </source>
</evidence>
<reference evidence="3 4" key="1">
    <citation type="journal article" date="2014" name="Genome Biol. Evol.">
        <title>Acetic acid bacteria genomes reveal functional traits for adaptation to life in insect guts.</title>
        <authorList>
            <person name="Chouaia B."/>
            <person name="Gaiarsa S."/>
            <person name="Crotti E."/>
            <person name="Comandatore F."/>
            <person name="Degli Esposti M."/>
            <person name="Ricci I."/>
            <person name="Alma A."/>
            <person name="Favia G."/>
            <person name="Bandi C."/>
            <person name="Daffonchio D."/>
        </authorList>
    </citation>
    <scope>NUCLEOTIDE SEQUENCE [LARGE SCALE GENOMIC DNA]</scope>
    <source>
        <strain evidence="3 4">SF2.1</strain>
    </source>
</reference>
<dbReference type="Pfam" id="PF00723">
    <property type="entry name" value="Glyco_hydro_15"/>
    <property type="match status" value="1"/>
</dbReference>
<reference evidence="3 4" key="2">
    <citation type="journal article" date="2014" name="PLoS ONE">
        <title>Evolution of mitochondria reconstructed from the energy metabolism of living bacteria.</title>
        <authorList>
            <person name="Degli Esposti M."/>
            <person name="Chouaia B."/>
            <person name="Comandatore F."/>
            <person name="Crotti E."/>
            <person name="Sassera D."/>
            <person name="Lievens P.M."/>
            <person name="Daffonchio D."/>
            <person name="Bandi C."/>
        </authorList>
    </citation>
    <scope>NUCLEOTIDE SEQUENCE [LARGE SCALE GENOMIC DNA]</scope>
    <source>
        <strain evidence="3 4">SF2.1</strain>
    </source>
</reference>
<gene>
    <name evidence="3" type="ORF">ASAP_0980</name>
</gene>
<keyword evidence="3" id="KW-0378">Hydrolase</keyword>
<dbReference type="Pfam" id="PF19291">
    <property type="entry name" value="TREH_N"/>
    <property type="match status" value="1"/>
</dbReference>
<dbReference type="EC" id="3.2.1.3" evidence="3"/>
<dbReference type="Proteomes" id="UP000027583">
    <property type="component" value="Unassembled WGS sequence"/>
</dbReference>
<feature type="domain" description="GH15-like" evidence="1">
    <location>
        <begin position="262"/>
        <end position="619"/>
    </location>
</feature>
<evidence type="ECO:0000313" key="4">
    <source>
        <dbReference type="Proteomes" id="UP000027583"/>
    </source>
</evidence>
<dbReference type="InterPro" id="IPR012341">
    <property type="entry name" value="6hp_glycosidase-like_sf"/>
</dbReference>
<dbReference type="PANTHER" id="PTHR31616">
    <property type="entry name" value="TREHALASE"/>
    <property type="match status" value="1"/>
</dbReference>
<dbReference type="InterPro" id="IPR045582">
    <property type="entry name" value="Trehalase-like_N"/>
</dbReference>
<dbReference type="InterPro" id="IPR011613">
    <property type="entry name" value="GH15-like"/>
</dbReference>
<sequence>MARRDCLAIAAACQLSMIEREAPMTHDLPALARELSPAGPLDGFWPIEDYAALGDGRCVALLAPDGSVDWLCVPNIDSPPMFDRLLHRAGGFFQIRPVGAYKATRRYREDSNVLETLIETETGSARLTESLNSTFAGRLPWTEFARRIEGLTGRMTFIVRFRLGTRCGTVAPWIQTTQNGNIFHVGSVLAHMVHTPNMRILREEDEAIEAEIVVGEKTHALVALVATENEPLAVPSVEEIDGRIETSDEAWRSWANTLHYDGPYREQVRRSALALKLLLYSSSGAIAAAATTSLPERLKDGKNWDYRYAWIRDAAYVANAFLRLGAVAEVKAALAWLVHHLGESGPMVMYGLSGQSVDDEIVYDEVEGYRGIKPVVSGNRAAGQHQHGIYGDIFETAALFVSRGNLLDQKTAVLLADLADRCADHWRQKDAGIWELTEDQHYTMSKISCWQALDRACQMAERGHLAKDRAPRWAREKERILEWIDRECWCDRRKAYLFYPGSDGLDASIALAVPFGLDRRDRMLSTLRAIREELGHGPFLFRYTGMREEEGAFLACSCWMVEALYLLGEKDEAERLYASFLERLPSNTGIMAEMINPETGMYLGNTPQGLSHLGVIHAACALAGNRMKAFDLS</sequence>
<dbReference type="eggNOG" id="COG3387">
    <property type="taxonomic scope" value="Bacteria"/>
</dbReference>
<accession>A0A060QDL2</accession>